<dbReference type="InterPro" id="IPR045110">
    <property type="entry name" value="XMAP215"/>
</dbReference>
<dbReference type="Gramene" id="scaffold_801087.1">
    <property type="protein sequence ID" value="scaffold_801087.1"/>
    <property type="gene ID" value="scaffold_801087.1"/>
</dbReference>
<dbReference type="GO" id="GO:0051010">
    <property type="term" value="F:microtubule plus-end binding"/>
    <property type="evidence" value="ECO:0007669"/>
    <property type="project" value="InterPro"/>
</dbReference>
<gene>
    <name evidence="1" type="ORF">ARALYDRAFT_917687</name>
</gene>
<accession>D7ML08</accession>
<dbReference type="GO" id="GO:0046785">
    <property type="term" value="P:microtubule polymerization"/>
    <property type="evidence" value="ECO:0007669"/>
    <property type="project" value="InterPro"/>
</dbReference>
<dbReference type="eggNOG" id="KOG1820">
    <property type="taxonomic scope" value="Eukaryota"/>
</dbReference>
<evidence type="ECO:0000313" key="1">
    <source>
        <dbReference type="EMBL" id="EFH40123.1"/>
    </source>
</evidence>
<dbReference type="AlphaFoldDB" id="D7ML08"/>
<dbReference type="GO" id="GO:0007051">
    <property type="term" value="P:spindle organization"/>
    <property type="evidence" value="ECO:0007669"/>
    <property type="project" value="InterPro"/>
</dbReference>
<dbReference type="Proteomes" id="UP000008694">
    <property type="component" value="Unassembled WGS sequence"/>
</dbReference>
<dbReference type="InterPro" id="IPR011989">
    <property type="entry name" value="ARM-like"/>
</dbReference>
<dbReference type="HOGENOM" id="CLU_594971_0_0_1"/>
<name>D7ML08_ARALL</name>
<dbReference type="EMBL" id="GL348720">
    <property type="protein sequence ID" value="EFH40123.1"/>
    <property type="molecule type" value="Genomic_DNA"/>
</dbReference>
<dbReference type="GO" id="GO:0030951">
    <property type="term" value="P:establishment or maintenance of microtubule cytoskeleton polarity"/>
    <property type="evidence" value="ECO:0007669"/>
    <property type="project" value="InterPro"/>
</dbReference>
<evidence type="ECO:0000313" key="2">
    <source>
        <dbReference type="Proteomes" id="UP000008694"/>
    </source>
</evidence>
<organism evidence="2">
    <name type="scientific">Arabidopsis lyrata subsp. lyrata</name>
    <name type="common">Lyre-leaved rock-cress</name>
    <dbReference type="NCBI Taxonomy" id="81972"/>
    <lineage>
        <taxon>Eukaryota</taxon>
        <taxon>Viridiplantae</taxon>
        <taxon>Streptophyta</taxon>
        <taxon>Embryophyta</taxon>
        <taxon>Tracheophyta</taxon>
        <taxon>Spermatophyta</taxon>
        <taxon>Magnoliopsida</taxon>
        <taxon>eudicotyledons</taxon>
        <taxon>Gunneridae</taxon>
        <taxon>Pentapetalae</taxon>
        <taxon>rosids</taxon>
        <taxon>malvids</taxon>
        <taxon>Brassicales</taxon>
        <taxon>Brassicaceae</taxon>
        <taxon>Camelineae</taxon>
        <taxon>Arabidopsis</taxon>
    </lineage>
</organism>
<proteinExistence type="predicted"/>
<dbReference type="Gene3D" id="1.25.10.10">
    <property type="entry name" value="Leucine-rich Repeat Variant"/>
    <property type="match status" value="2"/>
</dbReference>
<sequence>MLLCCVKRDIIFLLTESRFDVEHGIEECYKTFDLHFKWLLQYWISPYFCKWFEVSKYVQPWDQLSRRRARLITIGVKVAMGSTVKKASKEFYQPMFQNVSQKHMRDCTLVSLDWWLGIVQIDKTKCVILCITDFCTAPTRNVTVKLLGALHKFVGSDFRGFLNDVKPTLLSGLDAEYEKNKKISFKMRLELTEAVNKILEEASKRIQPTGTVIGIITHISWTAAKFPMKCDVLSITGTNEQVVDIKTRSSAMKWPTAFYESFGPKFDIKKFRVGSLLKNMKEHKNPKVLSEGLLWMVSAVDDCGASLLNFKVLKFFLLRNFQLLISLIIKLQCNIEEKSFFCPFDNVSKKQMRECTLAALDSWLGTVHLDKTMRLELTEAVNKILEEASKRIQPTGTGTNEHVVDIKKRSSAMSGLLHSTNHLVLDLITRASADGKIGVEGRNDPFDWLTYRLLDLVTFG</sequence>
<dbReference type="STRING" id="81972.D7ML08"/>
<reference evidence="2" key="1">
    <citation type="journal article" date="2011" name="Nat. Genet.">
        <title>The Arabidopsis lyrata genome sequence and the basis of rapid genome size change.</title>
        <authorList>
            <person name="Hu T.T."/>
            <person name="Pattyn P."/>
            <person name="Bakker E.G."/>
            <person name="Cao J."/>
            <person name="Cheng J.-F."/>
            <person name="Clark R.M."/>
            <person name="Fahlgren N."/>
            <person name="Fawcett J.A."/>
            <person name="Grimwood J."/>
            <person name="Gundlach H."/>
            <person name="Haberer G."/>
            <person name="Hollister J.D."/>
            <person name="Ossowski S."/>
            <person name="Ottilar R.P."/>
            <person name="Salamov A.A."/>
            <person name="Schneeberger K."/>
            <person name="Spannagl M."/>
            <person name="Wang X."/>
            <person name="Yang L."/>
            <person name="Nasrallah M.E."/>
            <person name="Bergelson J."/>
            <person name="Carrington J.C."/>
            <person name="Gaut B.S."/>
            <person name="Schmutz J."/>
            <person name="Mayer K.F.X."/>
            <person name="Van de Peer Y."/>
            <person name="Grigoriev I.V."/>
            <person name="Nordborg M."/>
            <person name="Weigel D."/>
            <person name="Guo Y.-L."/>
        </authorList>
    </citation>
    <scope>NUCLEOTIDE SEQUENCE [LARGE SCALE GENOMIC DNA]</scope>
    <source>
        <strain evidence="2">cv. MN47</strain>
    </source>
</reference>
<protein>
    <submittedName>
        <fullName evidence="1">Uncharacterized protein</fullName>
    </submittedName>
</protein>
<keyword evidence="2" id="KW-1185">Reference proteome</keyword>
<dbReference type="GO" id="GO:0061863">
    <property type="term" value="F:microtubule plus end polymerase"/>
    <property type="evidence" value="ECO:0007669"/>
    <property type="project" value="InterPro"/>
</dbReference>
<dbReference type="PANTHER" id="PTHR12609">
    <property type="entry name" value="MICROTUBULE ASSOCIATED PROTEIN XMAP215"/>
    <property type="match status" value="1"/>
</dbReference>